<evidence type="ECO:0000313" key="2">
    <source>
        <dbReference type="EMBL" id="CAA6814559.1"/>
    </source>
</evidence>
<organism evidence="2">
    <name type="scientific">uncultured Thiotrichaceae bacterium</name>
    <dbReference type="NCBI Taxonomy" id="298394"/>
    <lineage>
        <taxon>Bacteria</taxon>
        <taxon>Pseudomonadati</taxon>
        <taxon>Pseudomonadota</taxon>
        <taxon>Gammaproteobacteria</taxon>
        <taxon>Thiotrichales</taxon>
        <taxon>Thiotrichaceae</taxon>
        <taxon>environmental samples</taxon>
    </lineage>
</organism>
<dbReference type="AlphaFoldDB" id="A0A6S6TDF9"/>
<dbReference type="SUPFAM" id="SSF53187">
    <property type="entry name" value="Zn-dependent exopeptidases"/>
    <property type="match status" value="1"/>
</dbReference>
<sequence>MGMLSPSKSVKAPSMLSHGSKWVRSPQSGILRVAKSMGAQVNKGDILGYVADPFGTSEEVIHSHLSGVIIGQATLPLVHEGEALFHVAGIGAGEDIDDNLRQFHHEIDPDMENISS</sequence>
<feature type="region of interest" description="Disordered" evidence="1">
    <location>
        <begin position="1"/>
        <end position="22"/>
    </location>
</feature>
<dbReference type="InterPro" id="IPR053138">
    <property type="entry name" value="N-alpha-Ac-DABA_deacetylase"/>
</dbReference>
<name>A0A6S6TDF9_9GAMM</name>
<dbReference type="PANTHER" id="PTHR37326">
    <property type="entry name" value="BLL3975 PROTEIN"/>
    <property type="match status" value="1"/>
</dbReference>
<accession>A0A6S6TDF9</accession>
<dbReference type="Gene3D" id="3.40.630.10">
    <property type="entry name" value="Zn peptidases"/>
    <property type="match status" value="1"/>
</dbReference>
<dbReference type="PANTHER" id="PTHR37326:SF2">
    <property type="entry name" value="SUCCINYLGLUTAMATE DESUCCINYLASE_ASPARTOACYLASE FAMILY PROTEIN"/>
    <property type="match status" value="1"/>
</dbReference>
<evidence type="ECO:0000256" key="1">
    <source>
        <dbReference type="SAM" id="MobiDB-lite"/>
    </source>
</evidence>
<gene>
    <name evidence="2" type="ORF">HELGO_WM13699</name>
</gene>
<reference evidence="2" key="1">
    <citation type="submission" date="2020-01" db="EMBL/GenBank/DDBJ databases">
        <authorList>
            <person name="Meier V. D."/>
            <person name="Meier V D."/>
        </authorList>
    </citation>
    <scope>NUCLEOTIDE SEQUENCE</scope>
    <source>
        <strain evidence="2">HLG_WM_MAG_09</strain>
    </source>
</reference>
<dbReference type="EMBL" id="CACVAT010000234">
    <property type="protein sequence ID" value="CAA6814559.1"/>
    <property type="molecule type" value="Genomic_DNA"/>
</dbReference>
<protein>
    <submittedName>
        <fullName evidence="2">Succinylglutamate desuccinylase</fullName>
    </submittedName>
</protein>
<proteinExistence type="predicted"/>